<dbReference type="GO" id="GO:0046081">
    <property type="term" value="P:dUTP catabolic process"/>
    <property type="evidence" value="ECO:0007669"/>
    <property type="project" value="TreeGrafter"/>
</dbReference>
<dbReference type="EMBL" id="JACBZA010000001">
    <property type="protein sequence ID" value="NYH81605.1"/>
    <property type="molecule type" value="Genomic_DNA"/>
</dbReference>
<dbReference type="PANTHER" id="PTHR30522">
    <property type="entry name" value="NUCLEOSIDE TRIPHOSPHATE PYROPHOSPHOHYDROLASE"/>
    <property type="match status" value="1"/>
</dbReference>
<evidence type="ECO:0000313" key="5">
    <source>
        <dbReference type="Proteomes" id="UP000533017"/>
    </source>
</evidence>
<dbReference type="STRING" id="504797.SAMN05421678_102467"/>
<dbReference type="Proteomes" id="UP000199052">
    <property type="component" value="Unassembled WGS sequence"/>
</dbReference>
<dbReference type="EC" id="3.6.1.66" evidence="2"/>
<evidence type="ECO:0000313" key="4">
    <source>
        <dbReference type="Proteomes" id="UP000199052"/>
    </source>
</evidence>
<protein>
    <submittedName>
        <fullName evidence="3">XTP/dITP diphosphohydrolase</fullName>
        <ecNumber evidence="2">3.6.1.66</ecNumber>
    </submittedName>
</protein>
<dbReference type="GO" id="GO:0006203">
    <property type="term" value="P:dGTP catabolic process"/>
    <property type="evidence" value="ECO:0007669"/>
    <property type="project" value="TreeGrafter"/>
</dbReference>
<dbReference type="SUPFAM" id="SSF53790">
    <property type="entry name" value="Tetrapyrrole methylase"/>
    <property type="match status" value="1"/>
</dbReference>
<accession>A0A1I2M634</accession>
<dbReference type="Proteomes" id="UP000533017">
    <property type="component" value="Unassembled WGS sequence"/>
</dbReference>
<dbReference type="GO" id="GO:0036220">
    <property type="term" value="F:ITP diphosphatase activity"/>
    <property type="evidence" value="ECO:0007669"/>
    <property type="project" value="UniProtKB-EC"/>
</dbReference>
<evidence type="ECO:0000313" key="2">
    <source>
        <dbReference type="EMBL" id="NYH81605.1"/>
    </source>
</evidence>
<name>A0A1I2M634_9ACTN</name>
<dbReference type="Gene3D" id="1.10.287.1080">
    <property type="entry name" value="MazG-like"/>
    <property type="match status" value="2"/>
</dbReference>
<dbReference type="CDD" id="cd11528">
    <property type="entry name" value="NTP-PPase_MazG_Nterm"/>
    <property type="match status" value="1"/>
</dbReference>
<dbReference type="InterPro" id="IPR048015">
    <property type="entry name" value="NTP-PPase_MazG-like_N"/>
</dbReference>
<reference evidence="2 5" key="2">
    <citation type="submission" date="2020-07" db="EMBL/GenBank/DDBJ databases">
        <title>Sequencing the genomes of 1000 actinobacteria strains.</title>
        <authorList>
            <person name="Klenk H.-P."/>
        </authorList>
    </citation>
    <scope>NUCLEOTIDE SEQUENCE [LARGE SCALE GENOMIC DNA]</scope>
    <source>
        <strain evidence="2 5">DSM 45117</strain>
    </source>
</reference>
<evidence type="ECO:0000313" key="3">
    <source>
        <dbReference type="EMBL" id="SFF86932.1"/>
    </source>
</evidence>
<dbReference type="EMBL" id="FOOI01000002">
    <property type="protein sequence ID" value="SFF86932.1"/>
    <property type="molecule type" value="Genomic_DNA"/>
</dbReference>
<gene>
    <name evidence="2" type="ORF">FHR37_000456</name>
    <name evidence="3" type="ORF">SAMN05421678_102467</name>
</gene>
<dbReference type="InterPro" id="IPR004518">
    <property type="entry name" value="MazG-like_dom"/>
</dbReference>
<dbReference type="PANTHER" id="PTHR30522:SF0">
    <property type="entry name" value="NUCLEOSIDE TRIPHOSPHATE PYROPHOSPHOHYDROLASE"/>
    <property type="match status" value="1"/>
</dbReference>
<dbReference type="SUPFAM" id="SSF101386">
    <property type="entry name" value="all-alpha NTP pyrophosphatases"/>
    <property type="match status" value="1"/>
</dbReference>
<dbReference type="Gene3D" id="3.40.1010.10">
    <property type="entry name" value="Cobalt-precorrin-4 Transmethylase, Domain 1"/>
    <property type="match status" value="1"/>
</dbReference>
<dbReference type="AlphaFoldDB" id="A0A1I2M634"/>
<keyword evidence="5" id="KW-1185">Reference proteome</keyword>
<feature type="domain" description="NTP pyrophosphohydrolase MazG-like" evidence="1">
    <location>
        <begin position="152"/>
        <end position="227"/>
    </location>
</feature>
<dbReference type="GO" id="GO:0046076">
    <property type="term" value="P:dTTP catabolic process"/>
    <property type="evidence" value="ECO:0007669"/>
    <property type="project" value="TreeGrafter"/>
</dbReference>
<dbReference type="GO" id="GO:0008168">
    <property type="term" value="F:methyltransferase activity"/>
    <property type="evidence" value="ECO:0007669"/>
    <property type="project" value="InterPro"/>
</dbReference>
<organism evidence="3 4">
    <name type="scientific">Actinopolymorpha cephalotaxi</name>
    <dbReference type="NCBI Taxonomy" id="504797"/>
    <lineage>
        <taxon>Bacteria</taxon>
        <taxon>Bacillati</taxon>
        <taxon>Actinomycetota</taxon>
        <taxon>Actinomycetes</taxon>
        <taxon>Propionibacteriales</taxon>
        <taxon>Actinopolymorphaceae</taxon>
        <taxon>Actinopolymorpha</taxon>
    </lineage>
</organism>
<proteinExistence type="predicted"/>
<dbReference type="Pfam" id="PF03819">
    <property type="entry name" value="MazG"/>
    <property type="match status" value="1"/>
</dbReference>
<dbReference type="GO" id="GO:0046047">
    <property type="term" value="P:TTP catabolic process"/>
    <property type="evidence" value="ECO:0007669"/>
    <property type="project" value="TreeGrafter"/>
</dbReference>
<reference evidence="3 4" key="1">
    <citation type="submission" date="2016-10" db="EMBL/GenBank/DDBJ databases">
        <authorList>
            <person name="de Groot N.N."/>
        </authorList>
    </citation>
    <scope>NUCLEOTIDE SEQUENCE [LARGE SCALE GENOMIC DNA]</scope>
    <source>
        <strain evidence="3 4">CPCC 202808</strain>
    </source>
</reference>
<dbReference type="InterPro" id="IPR011551">
    <property type="entry name" value="NTP_PyrPHydrolase_MazG"/>
</dbReference>
<dbReference type="GO" id="GO:0046061">
    <property type="term" value="P:dATP catabolic process"/>
    <property type="evidence" value="ECO:0007669"/>
    <property type="project" value="TreeGrafter"/>
</dbReference>
<keyword evidence="3" id="KW-0378">Hydrolase</keyword>
<dbReference type="InterPro" id="IPR035996">
    <property type="entry name" value="4pyrrol_Methylase_sf"/>
</dbReference>
<dbReference type="NCBIfam" id="TIGR00444">
    <property type="entry name" value="mazG"/>
    <property type="match status" value="1"/>
</dbReference>
<dbReference type="RefSeq" id="WP_237768603.1">
    <property type="nucleotide sequence ID" value="NZ_FOOI01000002.1"/>
</dbReference>
<evidence type="ECO:0000259" key="1">
    <source>
        <dbReference type="Pfam" id="PF03819"/>
    </source>
</evidence>
<dbReference type="InterPro" id="IPR014777">
    <property type="entry name" value="4pyrrole_Mease_sub1"/>
</dbReference>
<sequence>MAPQLTAGRVALLLTSPRVAPGLLAWPAWELLRSADQVLTDDAAHPQRAAVEAAGVRVHVVEDPLGPAELAELLVTRARSGADVVWLAADDGDPVLGRALGHLLATAAEAGTQGLPTLEVVPASYDLPGARLLDLVSVMDQLRDRCPWVRDQTHRSLVRYLVEESYETVEAIETGGGQHLREELGDLLFQVVFHARLAEEDAETPFSIDDVTADLVGKLIRRNPHVFGPTAVGPTGPAGSTAAEVENVWDQLKAEEKQRTSVVEGVPLALPALTLADKLVGRTRRSGVRVAGPDPAVLAEISADTTDTTTGPERLDADRLGEALLALVDRARSADLDPEQALRDACRRYVDAVRAAEQHRTAEQHRGG</sequence>
<dbReference type="GO" id="GO:0046052">
    <property type="term" value="P:UTP catabolic process"/>
    <property type="evidence" value="ECO:0007669"/>
    <property type="project" value="TreeGrafter"/>
</dbReference>